<evidence type="ECO:0000313" key="2">
    <source>
        <dbReference type="Proteomes" id="UP000814140"/>
    </source>
</evidence>
<protein>
    <submittedName>
        <fullName evidence="1">Uncharacterized protein</fullName>
    </submittedName>
</protein>
<keyword evidence="2" id="KW-1185">Reference proteome</keyword>
<dbReference type="Proteomes" id="UP000814140">
    <property type="component" value="Unassembled WGS sequence"/>
</dbReference>
<name>A0ACB8SGD8_9AGAM</name>
<dbReference type="EMBL" id="MU277297">
    <property type="protein sequence ID" value="KAI0055327.1"/>
    <property type="molecule type" value="Genomic_DNA"/>
</dbReference>
<organism evidence="1 2">
    <name type="scientific">Artomyces pyxidatus</name>
    <dbReference type="NCBI Taxonomy" id="48021"/>
    <lineage>
        <taxon>Eukaryota</taxon>
        <taxon>Fungi</taxon>
        <taxon>Dikarya</taxon>
        <taxon>Basidiomycota</taxon>
        <taxon>Agaricomycotina</taxon>
        <taxon>Agaricomycetes</taxon>
        <taxon>Russulales</taxon>
        <taxon>Auriscalpiaceae</taxon>
        <taxon>Artomyces</taxon>
    </lineage>
</organism>
<proteinExistence type="predicted"/>
<evidence type="ECO:0000313" key="1">
    <source>
        <dbReference type="EMBL" id="KAI0055327.1"/>
    </source>
</evidence>
<gene>
    <name evidence="1" type="ORF">BV25DRAFT_226923</name>
</gene>
<comment type="caution">
    <text evidence="1">The sequence shown here is derived from an EMBL/GenBank/DDBJ whole genome shotgun (WGS) entry which is preliminary data.</text>
</comment>
<reference evidence="1" key="1">
    <citation type="submission" date="2021-03" db="EMBL/GenBank/DDBJ databases">
        <authorList>
            <consortium name="DOE Joint Genome Institute"/>
            <person name="Ahrendt S."/>
            <person name="Looney B.P."/>
            <person name="Miyauchi S."/>
            <person name="Morin E."/>
            <person name="Drula E."/>
            <person name="Courty P.E."/>
            <person name="Chicoki N."/>
            <person name="Fauchery L."/>
            <person name="Kohler A."/>
            <person name="Kuo A."/>
            <person name="Labutti K."/>
            <person name="Pangilinan J."/>
            <person name="Lipzen A."/>
            <person name="Riley R."/>
            <person name="Andreopoulos W."/>
            <person name="He G."/>
            <person name="Johnson J."/>
            <person name="Barry K.W."/>
            <person name="Grigoriev I.V."/>
            <person name="Nagy L."/>
            <person name="Hibbett D."/>
            <person name="Henrissat B."/>
            <person name="Matheny P.B."/>
            <person name="Labbe J."/>
            <person name="Martin F."/>
        </authorList>
    </citation>
    <scope>NUCLEOTIDE SEQUENCE</scope>
    <source>
        <strain evidence="1">HHB10654</strain>
    </source>
</reference>
<reference evidence="1" key="2">
    <citation type="journal article" date="2022" name="New Phytol.">
        <title>Evolutionary transition to the ectomycorrhizal habit in the genomes of a hyperdiverse lineage of mushroom-forming fungi.</title>
        <authorList>
            <person name="Looney B."/>
            <person name="Miyauchi S."/>
            <person name="Morin E."/>
            <person name="Drula E."/>
            <person name="Courty P.E."/>
            <person name="Kohler A."/>
            <person name="Kuo A."/>
            <person name="LaButti K."/>
            <person name="Pangilinan J."/>
            <person name="Lipzen A."/>
            <person name="Riley R."/>
            <person name="Andreopoulos W."/>
            <person name="He G."/>
            <person name="Johnson J."/>
            <person name="Nolan M."/>
            <person name="Tritt A."/>
            <person name="Barry K.W."/>
            <person name="Grigoriev I.V."/>
            <person name="Nagy L.G."/>
            <person name="Hibbett D."/>
            <person name="Henrissat B."/>
            <person name="Matheny P.B."/>
            <person name="Labbe J."/>
            <person name="Martin F.M."/>
        </authorList>
    </citation>
    <scope>NUCLEOTIDE SEQUENCE</scope>
    <source>
        <strain evidence="1">HHB10654</strain>
    </source>
</reference>
<sequence length="151" mass="16002">MSDLCYLKSSPCTHFHSSQGSSSGAWASIGNSTTPKTAKTFFGISDAWYRQHIKRSCTPFYNLAAGFSLSSYLPRGFTPSILLDASLVHLTNLPLLAFEDDATSSVGFAAIAAFIGGMQVSPLCFLPSCNASPSYIHNAGLIIYSPSSSCA</sequence>
<accession>A0ACB8SGD8</accession>